<feature type="compositionally biased region" description="Basic residues" evidence="2">
    <location>
        <begin position="260"/>
        <end position="271"/>
    </location>
</feature>
<accession>C1BMM7</accession>
<gene>
    <name evidence="4" type="primary">CC019</name>
</gene>
<feature type="compositionally biased region" description="Basic and acidic residues" evidence="2">
    <location>
        <begin position="355"/>
        <end position="365"/>
    </location>
</feature>
<dbReference type="EMBL" id="BT075856">
    <property type="protein sequence ID" value="ACO10280.1"/>
    <property type="molecule type" value="mRNA"/>
</dbReference>
<dbReference type="InterPro" id="IPR025066">
    <property type="entry name" value="CCDC174-like"/>
</dbReference>
<proteinExistence type="evidence at transcript level"/>
<keyword evidence="1" id="KW-0175">Coiled coil</keyword>
<feature type="compositionally biased region" description="Basic and acidic residues" evidence="2">
    <location>
        <begin position="51"/>
        <end position="63"/>
    </location>
</feature>
<feature type="region of interest" description="Disordered" evidence="2">
    <location>
        <begin position="146"/>
        <end position="171"/>
    </location>
</feature>
<dbReference type="GO" id="GO:0005634">
    <property type="term" value="C:nucleus"/>
    <property type="evidence" value="ECO:0007669"/>
    <property type="project" value="TreeGrafter"/>
</dbReference>
<organism evidence="4">
    <name type="scientific">Caligus rogercresseyi</name>
    <name type="common">Sea louse</name>
    <dbReference type="NCBI Taxonomy" id="217165"/>
    <lineage>
        <taxon>Eukaryota</taxon>
        <taxon>Metazoa</taxon>
        <taxon>Ecdysozoa</taxon>
        <taxon>Arthropoda</taxon>
        <taxon>Crustacea</taxon>
        <taxon>Multicrustacea</taxon>
        <taxon>Hexanauplia</taxon>
        <taxon>Copepoda</taxon>
        <taxon>Siphonostomatoida</taxon>
        <taxon>Caligidae</taxon>
        <taxon>Caligus</taxon>
    </lineage>
</organism>
<feature type="compositionally biased region" description="Basic and acidic residues" evidence="2">
    <location>
        <begin position="229"/>
        <end position="243"/>
    </location>
</feature>
<reference evidence="4" key="1">
    <citation type="submission" date="2009-03" db="EMBL/GenBank/DDBJ databases">
        <title>Caligus rogercresseyi ESTs and full-length cDNAs.</title>
        <authorList>
            <person name="Yasuike M."/>
            <person name="von Schalburg K."/>
            <person name="Cooper G."/>
            <person name="Leong J."/>
            <person name="Jones S.R.M."/>
            <person name="Koop B.F."/>
        </authorList>
    </citation>
    <scope>NUCLEOTIDE SEQUENCE</scope>
    <source>
        <tissue evidence="4">Whole tissue</tissue>
    </source>
</reference>
<dbReference type="PANTHER" id="PTHR15885:SF1">
    <property type="entry name" value="COILED-COIL DOMAIN-CONTAINING PROTEIN 174"/>
    <property type="match status" value="1"/>
</dbReference>
<feature type="compositionally biased region" description="Basic and acidic residues" evidence="2">
    <location>
        <begin position="322"/>
        <end position="337"/>
    </location>
</feature>
<dbReference type="Pfam" id="PF25449">
    <property type="entry name" value="CCDC174_GRSR"/>
    <property type="match status" value="1"/>
</dbReference>
<feature type="compositionally biased region" description="Basic and acidic residues" evidence="2">
    <location>
        <begin position="439"/>
        <end position="449"/>
    </location>
</feature>
<sequence>MSSQFRPDSSSLVDLKAEVYRKKEEAKRNKARVIYDESQYLPHIKKSLPSKAKESEAGVHDGDKTEEEDESYKVQEALRKKAALYDHLKTSKEAEDSEGLRGRFLVEFKGKSESDEENDDDFVEYTDPLGRTRMVRREELRYLKEEDTSWCKSRHPPPPPNTNTPAEPSINGEEDLKRELLREKWAQEEEENLRKRDVHYGDVLFNEARSHGTGYYGFSREEVERSKEIDALKDLHKETKEAQKASQKAQKTKDRLLAARLKKVRERKRLKMGLPIRPAGSKEAEEDPESTETTPLDESDEEEEEKSSERRLEESIASNVRQLRDKRDAEDRKRKFVREWDLGKVEATVMSQDEWVREKRTDRTAEFAPSYSNSPRRGFSDKSSQNMSIGDRLKMYKDSQTCSSNSIRGAEIPPPTFHEIIPPKKPSHSNLRESFLQGLKEKERLKQND</sequence>
<dbReference type="Pfam" id="PF13300">
    <property type="entry name" value="DUF4078"/>
    <property type="match status" value="1"/>
</dbReference>
<dbReference type="AlphaFoldDB" id="C1BMM7"/>
<feature type="region of interest" description="Disordered" evidence="2">
    <location>
        <begin position="44"/>
        <end position="73"/>
    </location>
</feature>
<evidence type="ECO:0000256" key="2">
    <source>
        <dbReference type="SAM" id="MobiDB-lite"/>
    </source>
</evidence>
<evidence type="ECO:0000259" key="3">
    <source>
        <dbReference type="Pfam" id="PF25449"/>
    </source>
</evidence>
<dbReference type="PANTHER" id="PTHR15885">
    <property type="entry name" value="COILED-COIL DOMAIN-CONTAINING PROTEIN 174"/>
    <property type="match status" value="1"/>
</dbReference>
<feature type="region of interest" description="Disordered" evidence="2">
    <location>
        <begin position="355"/>
        <end position="386"/>
    </location>
</feature>
<dbReference type="InterPro" id="IPR057464">
    <property type="entry name" value="CCDC174_GRSR"/>
</dbReference>
<evidence type="ECO:0000256" key="1">
    <source>
        <dbReference type="ARBA" id="ARBA00023054"/>
    </source>
</evidence>
<feature type="compositionally biased region" description="Acidic residues" evidence="2">
    <location>
        <begin position="284"/>
        <end position="306"/>
    </location>
</feature>
<evidence type="ECO:0000313" key="4">
    <source>
        <dbReference type="EMBL" id="ACO10280.1"/>
    </source>
</evidence>
<name>C1BMM7_CALRO</name>
<feature type="region of interest" description="Disordered" evidence="2">
    <location>
        <begin position="229"/>
        <end position="337"/>
    </location>
</feature>
<protein>
    <submittedName>
        <fullName evidence="4">C3orf19 homolog</fullName>
    </submittedName>
</protein>
<feature type="region of interest" description="Disordered" evidence="2">
    <location>
        <begin position="399"/>
        <end position="449"/>
    </location>
</feature>
<feature type="domain" description="CCDC174 alpha/beta GRSR" evidence="3">
    <location>
        <begin position="123"/>
        <end position="147"/>
    </location>
</feature>
<feature type="compositionally biased region" description="Polar residues" evidence="2">
    <location>
        <begin position="370"/>
        <end position="386"/>
    </location>
</feature>